<gene>
    <name evidence="2" type="ORF">F2Q68_00034868</name>
</gene>
<sequence length="365" mass="41039">MTETPRVNVFSQLSSSISMWSKFANSLLAHLLGSKSVTTESMSESLQKNRISVKTSKAEKTNSRRGSPGELDHYTSQLARDRTIGPKAWASRALDNKNGKIPRPPKLVLVLSCCVKFSVYLAPFDLALLIYAPKAIQAEETIVAHGRQGWAWPPIWRRDGVWPLCRRRDSVAAVWAARRIVAAVWAARRIVAAVWAARWVVAAVWATRQSVAAMWAARRVMDAVWMERQAWPPCGRRDGRGRRVGDETGMAAVWAGRRVMDARWEQGAERGVLASRLARIVVTFFEVISVLDRIPTHCINREEVGEYWFATSGLQAPPPKSWRPMRPRARGVVDGPSKSTYPFLDTIRDLCQVPEEAEFRIPNRG</sequence>
<dbReference type="EMBL" id="QGKW02001988">
    <property type="protein sequence ID" value="KAF2551803.1"/>
    <property type="molecule type" value="Genomic_DNA"/>
</dbReference>
<evidence type="ECO:0000313" key="3">
    <source>
        <dbReference type="Proteomes" id="UP000712281"/>
    </source>
</evidence>
<feature type="region of interest" description="Disordered" evidence="1">
    <location>
        <begin position="48"/>
        <end position="72"/>
    </location>
</feature>
<organism evidence="2 3">
    <name type="scientific">Brassica cretica</name>
    <name type="common">Mustard</name>
    <dbReference type="NCBI Taxonomy" id="69181"/>
    <lineage>
        <taxon>Eukaryota</taxon>
        <taxon>Viridiplantae</taxon>
        <taxon>Streptophyta</taxon>
        <taxon>Embryophyta</taxon>
        <taxon>Tracheophyta</taxon>
        <taxon>Spermatophyta</taxon>
        <taxon>Magnoliopsida</taxon>
        <taxon>eudicotyledons</taxon>
        <taxon>Gunneridae</taxon>
        <taxon>Pentapetalae</taxon>
        <taxon>rosids</taxon>
        <taxon>malvids</taxon>
        <taxon>Brassicales</taxon>
        <taxon>Brassicaceae</taxon>
        <taxon>Brassiceae</taxon>
        <taxon>Brassica</taxon>
    </lineage>
</organism>
<comment type="caution">
    <text evidence="2">The sequence shown here is derived from an EMBL/GenBank/DDBJ whole genome shotgun (WGS) entry which is preliminary data.</text>
</comment>
<dbReference type="AlphaFoldDB" id="A0A8S9H198"/>
<evidence type="ECO:0000256" key="1">
    <source>
        <dbReference type="SAM" id="MobiDB-lite"/>
    </source>
</evidence>
<accession>A0A8S9H198</accession>
<protein>
    <submittedName>
        <fullName evidence="2">Uncharacterized protein</fullName>
    </submittedName>
</protein>
<name>A0A8S9H198_BRACR</name>
<evidence type="ECO:0000313" key="2">
    <source>
        <dbReference type="EMBL" id="KAF2551803.1"/>
    </source>
</evidence>
<dbReference type="Proteomes" id="UP000712281">
    <property type="component" value="Unassembled WGS sequence"/>
</dbReference>
<proteinExistence type="predicted"/>
<reference evidence="2" key="1">
    <citation type="submission" date="2019-12" db="EMBL/GenBank/DDBJ databases">
        <title>Genome sequencing and annotation of Brassica cretica.</title>
        <authorList>
            <person name="Studholme D.J."/>
            <person name="Sarris P.F."/>
        </authorList>
    </citation>
    <scope>NUCLEOTIDE SEQUENCE</scope>
    <source>
        <strain evidence="2">PFS-001/15</strain>
        <tissue evidence="2">Leaf</tissue>
    </source>
</reference>